<evidence type="ECO:0000313" key="2">
    <source>
        <dbReference type="Proteomes" id="UP001228504"/>
    </source>
</evidence>
<accession>A0ABT9UXA3</accession>
<protein>
    <submittedName>
        <fullName evidence="1">Uncharacterized protein</fullName>
    </submittedName>
</protein>
<reference evidence="1 2" key="1">
    <citation type="submission" date="2023-07" db="EMBL/GenBank/DDBJ databases">
        <title>Genomic Encyclopedia of Type Strains, Phase IV (KMG-IV): sequencing the most valuable type-strain genomes for metagenomic binning, comparative biology and taxonomic classification.</title>
        <authorList>
            <person name="Goeker M."/>
        </authorList>
    </citation>
    <scope>NUCLEOTIDE SEQUENCE [LARGE SCALE GENOMIC DNA]</scope>
    <source>
        <strain evidence="1 2">DSM 20694</strain>
    </source>
</reference>
<evidence type="ECO:0000313" key="1">
    <source>
        <dbReference type="EMBL" id="MDQ0150942.1"/>
    </source>
</evidence>
<name>A0ABT9UXA3_9FIRM</name>
<keyword evidence="2" id="KW-1185">Reference proteome</keyword>
<sequence length="38" mass="4446">MINFSEDAGFEILSSSCLSKTYAFYENWVTAQIFRKFT</sequence>
<gene>
    <name evidence="1" type="ORF">J2S18_002916</name>
</gene>
<organism evidence="1 2">
    <name type="scientific">Eubacterium multiforme</name>
    <dbReference type="NCBI Taxonomy" id="83339"/>
    <lineage>
        <taxon>Bacteria</taxon>
        <taxon>Bacillati</taxon>
        <taxon>Bacillota</taxon>
        <taxon>Clostridia</taxon>
        <taxon>Eubacteriales</taxon>
        <taxon>Eubacteriaceae</taxon>
        <taxon>Eubacterium</taxon>
    </lineage>
</organism>
<comment type="caution">
    <text evidence="1">The sequence shown here is derived from an EMBL/GenBank/DDBJ whole genome shotgun (WGS) entry which is preliminary data.</text>
</comment>
<dbReference type="Proteomes" id="UP001228504">
    <property type="component" value="Unassembled WGS sequence"/>
</dbReference>
<dbReference type="EMBL" id="JAUSUF010000014">
    <property type="protein sequence ID" value="MDQ0150942.1"/>
    <property type="molecule type" value="Genomic_DNA"/>
</dbReference>
<proteinExistence type="predicted"/>